<dbReference type="PANTHER" id="PTHR30427:SF1">
    <property type="entry name" value="TRANSCRIPTIONAL ACTIVATOR PROTEIN LYSR"/>
    <property type="match status" value="1"/>
</dbReference>
<dbReference type="PANTHER" id="PTHR30427">
    <property type="entry name" value="TRANSCRIPTIONAL ACTIVATOR PROTEIN LYSR"/>
    <property type="match status" value="1"/>
</dbReference>
<keyword evidence="3" id="KW-1185">Reference proteome</keyword>
<comment type="caution">
    <text evidence="2">The sequence shown here is derived from an EMBL/GenBank/DDBJ whole genome shotgun (WGS) entry which is preliminary data.</text>
</comment>
<evidence type="ECO:0000313" key="2">
    <source>
        <dbReference type="EMBL" id="EDQ03143.1"/>
    </source>
</evidence>
<dbReference type="Pfam" id="PF03466">
    <property type="entry name" value="LysR_substrate"/>
    <property type="match status" value="1"/>
</dbReference>
<feature type="domain" description="LysR substrate-binding" evidence="1">
    <location>
        <begin position="2"/>
        <end position="78"/>
    </location>
</feature>
<reference evidence="2 3" key="1">
    <citation type="submission" date="2007-11" db="EMBL/GenBank/DDBJ databases">
        <authorList>
            <person name="Wagner-Dobler I."/>
            <person name="Ferriera S."/>
            <person name="Johnson J."/>
            <person name="Kravitz S."/>
            <person name="Beeson K."/>
            <person name="Sutton G."/>
            <person name="Rogers Y.-H."/>
            <person name="Friedman R."/>
            <person name="Frazier M."/>
            <person name="Venter J.C."/>
        </authorList>
    </citation>
    <scope>NUCLEOTIDE SEQUENCE [LARGE SCALE GENOMIC DNA]</scope>
    <source>
        <strain evidence="2 3">HEL-45</strain>
    </source>
</reference>
<dbReference type="Proteomes" id="UP000003257">
    <property type="component" value="Unassembled WGS sequence"/>
</dbReference>
<dbReference type="Gene3D" id="3.40.190.290">
    <property type="match status" value="1"/>
</dbReference>
<protein>
    <submittedName>
        <fullName evidence="2">Transcriptional regulator, LysR family protein</fullName>
    </submittedName>
</protein>
<gene>
    <name evidence="2" type="ORF">OIHEL45_16676</name>
</gene>
<proteinExistence type="predicted"/>
<evidence type="ECO:0000259" key="1">
    <source>
        <dbReference type="Pfam" id="PF03466"/>
    </source>
</evidence>
<accession>A0ABM9X102</accession>
<sequence>MPALASKLLPYVITEFTADHPGISVSLHTRSSHTVLRHLCSRQFDLGFAALDKDHPAVVRRALFSAPMLGVLPLGYDLE</sequence>
<dbReference type="InterPro" id="IPR005119">
    <property type="entry name" value="LysR_subst-bd"/>
</dbReference>
<organism evidence="2 3">
    <name type="scientific">Sulfitobacter indolifex HEL-45</name>
    <dbReference type="NCBI Taxonomy" id="391624"/>
    <lineage>
        <taxon>Bacteria</taxon>
        <taxon>Pseudomonadati</taxon>
        <taxon>Pseudomonadota</taxon>
        <taxon>Alphaproteobacteria</taxon>
        <taxon>Rhodobacterales</taxon>
        <taxon>Roseobacteraceae</taxon>
        <taxon>Sulfitobacter</taxon>
    </lineage>
</organism>
<dbReference type="EMBL" id="ABID01000039">
    <property type="protein sequence ID" value="EDQ03143.1"/>
    <property type="molecule type" value="Genomic_DNA"/>
</dbReference>
<evidence type="ECO:0000313" key="3">
    <source>
        <dbReference type="Proteomes" id="UP000003257"/>
    </source>
</evidence>
<dbReference type="SUPFAM" id="SSF53850">
    <property type="entry name" value="Periplasmic binding protein-like II"/>
    <property type="match status" value="1"/>
</dbReference>
<name>A0ABM9X102_9RHOB</name>